<accession>A0ACA9SBA5</accession>
<organism evidence="1 2">
    <name type="scientific">Racocetra persica</name>
    <dbReference type="NCBI Taxonomy" id="160502"/>
    <lineage>
        <taxon>Eukaryota</taxon>
        <taxon>Fungi</taxon>
        <taxon>Fungi incertae sedis</taxon>
        <taxon>Mucoromycota</taxon>
        <taxon>Glomeromycotina</taxon>
        <taxon>Glomeromycetes</taxon>
        <taxon>Diversisporales</taxon>
        <taxon>Gigasporaceae</taxon>
        <taxon>Racocetra</taxon>
    </lineage>
</organism>
<gene>
    <name evidence="1" type="ORF">RPERSI_LOCUS28619</name>
</gene>
<name>A0ACA9SBA5_9GLOM</name>
<dbReference type="Proteomes" id="UP000789920">
    <property type="component" value="Unassembled WGS sequence"/>
</dbReference>
<sequence length="115" mass="13274">IYHDAPTNAKNLYHKDGAMKMIRCLSDLVMRKKSSVAYLIEGFLTTHVFSEFQSSYPFLRDRACDMMIRFDSLDFEQESNLGIAFQGITNCMRDEELPVKVQACLALQSMIRHET</sequence>
<comment type="caution">
    <text evidence="1">The sequence shown here is derived from an EMBL/GenBank/DDBJ whole genome shotgun (WGS) entry which is preliminary data.</text>
</comment>
<feature type="non-terminal residue" evidence="1">
    <location>
        <position position="115"/>
    </location>
</feature>
<reference evidence="1" key="1">
    <citation type="submission" date="2021-06" db="EMBL/GenBank/DDBJ databases">
        <authorList>
            <person name="Kallberg Y."/>
            <person name="Tangrot J."/>
            <person name="Rosling A."/>
        </authorList>
    </citation>
    <scope>NUCLEOTIDE SEQUENCE</scope>
    <source>
        <strain evidence="1">MA461A</strain>
    </source>
</reference>
<proteinExistence type="predicted"/>
<feature type="non-terminal residue" evidence="1">
    <location>
        <position position="1"/>
    </location>
</feature>
<dbReference type="EMBL" id="CAJVQC010104971">
    <property type="protein sequence ID" value="CAG8832868.1"/>
    <property type="molecule type" value="Genomic_DNA"/>
</dbReference>
<protein>
    <submittedName>
        <fullName evidence="1">25922_t:CDS:1</fullName>
    </submittedName>
</protein>
<keyword evidence="2" id="KW-1185">Reference proteome</keyword>
<evidence type="ECO:0000313" key="2">
    <source>
        <dbReference type="Proteomes" id="UP000789920"/>
    </source>
</evidence>
<evidence type="ECO:0000313" key="1">
    <source>
        <dbReference type="EMBL" id="CAG8832868.1"/>
    </source>
</evidence>